<organism evidence="8 9">
    <name type="scientific">Kytococcus sedentarius (strain ATCC 14392 / DSM 20547 / JCM 11482 / CCUG 33030 / NBRC 15357 / NCTC 11040 / CCM 314 / 541)</name>
    <name type="common">Micrococcus sedentarius</name>
    <dbReference type="NCBI Taxonomy" id="478801"/>
    <lineage>
        <taxon>Bacteria</taxon>
        <taxon>Bacillati</taxon>
        <taxon>Actinomycetota</taxon>
        <taxon>Actinomycetes</taxon>
        <taxon>Micrococcales</taxon>
        <taxon>Kytococcaceae</taxon>
        <taxon>Kytococcus</taxon>
    </lineage>
</organism>
<dbReference type="PANTHER" id="PTHR30213">
    <property type="entry name" value="INNER MEMBRANE PROTEIN YHJD"/>
    <property type="match status" value="1"/>
</dbReference>
<evidence type="ECO:0000313" key="9">
    <source>
        <dbReference type="Proteomes" id="UP000006666"/>
    </source>
</evidence>
<gene>
    <name evidence="8" type="ordered locus">Ksed_14240</name>
</gene>
<sequence length="352" mass="37032">MSPSTAADHADLPPAPRGGGRRVLGALGRTRLVRAGRRYLLAHGNVYAGGVTLSALISLVAALTLAVTAFRMVLGRRPELFDRVVDAVNGTFPGLLGDGDVPGVLTASDLVIDGGLTLATLVSLPVLLWTATNAMTYLRMSVRAMFGLAAAPLHPVRAKLWDLVGILLLGSSVVVTAMLSSAATSAARFVLDHAHIDAGTDLTLRIAALAAAFVVDAVTIALLFRVAAKVRTPWAQRWRGAVLGALGWGALRVAGTSLIGAWDNPLVVSFAGLVTLIVWINLAVRWVLFTAAWTADPPAPQFAQAEDVHSREIPNYVTLAAPHTLLWPHHRVTGAIIGEQEAAPGAPRRNRG</sequence>
<keyword evidence="3 7" id="KW-0812">Transmembrane</keyword>
<keyword evidence="2" id="KW-1003">Cell membrane</keyword>
<name>C7NHU4_KYTSD</name>
<evidence type="ECO:0000256" key="5">
    <source>
        <dbReference type="ARBA" id="ARBA00023136"/>
    </source>
</evidence>
<feature type="transmembrane region" description="Helical" evidence="7">
    <location>
        <begin position="240"/>
        <end position="262"/>
    </location>
</feature>
<evidence type="ECO:0000256" key="1">
    <source>
        <dbReference type="ARBA" id="ARBA00004651"/>
    </source>
</evidence>
<evidence type="ECO:0000256" key="4">
    <source>
        <dbReference type="ARBA" id="ARBA00022989"/>
    </source>
</evidence>
<dbReference type="STRING" id="478801.Ksed_14240"/>
<feature type="transmembrane region" description="Helical" evidence="7">
    <location>
        <begin position="118"/>
        <end position="139"/>
    </location>
</feature>
<keyword evidence="9" id="KW-1185">Reference proteome</keyword>
<feature type="transmembrane region" description="Helical" evidence="7">
    <location>
        <begin position="160"/>
        <end position="182"/>
    </location>
</feature>
<dbReference type="InterPro" id="IPR017039">
    <property type="entry name" value="Virul_fac_BrkB"/>
</dbReference>
<dbReference type="AlphaFoldDB" id="C7NHU4"/>
<evidence type="ECO:0000313" key="8">
    <source>
        <dbReference type="EMBL" id="ACV06451.1"/>
    </source>
</evidence>
<proteinExistence type="predicted"/>
<dbReference type="eggNOG" id="COG1295">
    <property type="taxonomic scope" value="Bacteria"/>
</dbReference>
<dbReference type="Pfam" id="PF03631">
    <property type="entry name" value="Virul_fac_BrkB"/>
    <property type="match status" value="1"/>
</dbReference>
<feature type="transmembrane region" description="Helical" evidence="7">
    <location>
        <begin position="202"/>
        <end position="228"/>
    </location>
</feature>
<evidence type="ECO:0000256" key="7">
    <source>
        <dbReference type="SAM" id="Phobius"/>
    </source>
</evidence>
<keyword evidence="5 7" id="KW-0472">Membrane</keyword>
<dbReference type="HOGENOM" id="CLU_050028_1_0_11"/>
<accession>C7NHU4</accession>
<dbReference type="KEGG" id="kse:Ksed_14240"/>
<evidence type="ECO:0000256" key="6">
    <source>
        <dbReference type="SAM" id="MobiDB-lite"/>
    </source>
</evidence>
<feature type="transmembrane region" description="Helical" evidence="7">
    <location>
        <begin position="46"/>
        <end position="70"/>
    </location>
</feature>
<reference evidence="8 9" key="1">
    <citation type="journal article" date="2009" name="Stand. Genomic Sci.">
        <title>Complete genome sequence of Kytococcus sedentarius type strain (541).</title>
        <authorList>
            <person name="Sims D."/>
            <person name="Brettin T."/>
            <person name="Detter J.C."/>
            <person name="Han C."/>
            <person name="Lapidus A."/>
            <person name="Copeland A."/>
            <person name="Glavina Del Rio T."/>
            <person name="Nolan M."/>
            <person name="Chen F."/>
            <person name="Lucas S."/>
            <person name="Tice H."/>
            <person name="Cheng J.F."/>
            <person name="Bruce D."/>
            <person name="Goodwin L."/>
            <person name="Pitluck S."/>
            <person name="Ovchinnikova G."/>
            <person name="Pati A."/>
            <person name="Ivanova N."/>
            <person name="Mavrommatis K."/>
            <person name="Chen A."/>
            <person name="Palaniappan K."/>
            <person name="D'haeseleer P."/>
            <person name="Chain P."/>
            <person name="Bristow J."/>
            <person name="Eisen J.A."/>
            <person name="Markowitz V."/>
            <person name="Hugenholtz P."/>
            <person name="Schneider S."/>
            <person name="Goker M."/>
            <person name="Pukall R."/>
            <person name="Kyrpides N.C."/>
            <person name="Klenk H.P."/>
        </authorList>
    </citation>
    <scope>NUCLEOTIDE SEQUENCE [LARGE SCALE GENOMIC DNA]</scope>
    <source>
        <strain evidence="9">ATCC 14392 / DSM 20547 / JCM 11482 / CCUG 33030 / NBRC 15357 / NCTC 11040 / CCM 314 / 541</strain>
    </source>
</reference>
<dbReference type="EMBL" id="CP001686">
    <property type="protein sequence ID" value="ACV06451.1"/>
    <property type="molecule type" value="Genomic_DNA"/>
</dbReference>
<dbReference type="RefSeq" id="WP_015779396.1">
    <property type="nucleotide sequence ID" value="NC_013169.1"/>
</dbReference>
<dbReference type="Proteomes" id="UP000006666">
    <property type="component" value="Chromosome"/>
</dbReference>
<protein>
    <submittedName>
        <fullName evidence="8">Predicted membrane protein</fullName>
    </submittedName>
</protein>
<keyword evidence="4 7" id="KW-1133">Transmembrane helix</keyword>
<comment type="subcellular location">
    <subcellularLocation>
        <location evidence="1">Cell membrane</location>
        <topology evidence="1">Multi-pass membrane protein</topology>
    </subcellularLocation>
</comment>
<evidence type="ECO:0000256" key="3">
    <source>
        <dbReference type="ARBA" id="ARBA00022692"/>
    </source>
</evidence>
<evidence type="ECO:0000256" key="2">
    <source>
        <dbReference type="ARBA" id="ARBA00022475"/>
    </source>
</evidence>
<feature type="region of interest" description="Disordered" evidence="6">
    <location>
        <begin position="1"/>
        <end position="22"/>
    </location>
</feature>
<dbReference type="PANTHER" id="PTHR30213:SF1">
    <property type="entry name" value="INNER MEMBRANE PROTEIN YHJD"/>
    <property type="match status" value="1"/>
</dbReference>
<dbReference type="GO" id="GO:0005886">
    <property type="term" value="C:plasma membrane"/>
    <property type="evidence" value="ECO:0007669"/>
    <property type="project" value="UniProtKB-SubCell"/>
</dbReference>
<feature type="transmembrane region" description="Helical" evidence="7">
    <location>
        <begin position="268"/>
        <end position="288"/>
    </location>
</feature>